<evidence type="ECO:0000313" key="1">
    <source>
        <dbReference type="EMBL" id="PPQ86588.1"/>
    </source>
</evidence>
<comment type="caution">
    <text evidence="1">The sequence shown here is derived from an EMBL/GenBank/DDBJ whole genome shotgun (WGS) entry which is preliminary data.</text>
</comment>
<protein>
    <submittedName>
        <fullName evidence="1">Uncharacterized protein</fullName>
    </submittedName>
</protein>
<name>A0A409X723_PSICY</name>
<dbReference type="AlphaFoldDB" id="A0A409X723"/>
<reference evidence="1 2" key="1">
    <citation type="journal article" date="2018" name="Evol. Lett.">
        <title>Horizontal gene cluster transfer increased hallucinogenic mushroom diversity.</title>
        <authorList>
            <person name="Reynolds H.T."/>
            <person name="Vijayakumar V."/>
            <person name="Gluck-Thaler E."/>
            <person name="Korotkin H.B."/>
            <person name="Matheny P.B."/>
            <person name="Slot J.C."/>
        </authorList>
    </citation>
    <scope>NUCLEOTIDE SEQUENCE [LARGE SCALE GENOMIC DNA]</scope>
    <source>
        <strain evidence="1 2">2631</strain>
    </source>
</reference>
<sequence>MSISIAESERACVGGRIMSNSVSGCVLSVSQYPWALSSIRRKTTPTIRRAKAYRNMDVFSSSSDMSEARDDVDDTNLRFSYNGRRTVAAADDLGGFKQKWCLDTDDSRSLSRGGGGEHIEVQCRVLRLYILIERRRGSGTRGLRAGVPSPRIHRIQGSGFQHPHHIHLHSYRLLLPPPPPAHHHSHHFLHSPRRDDWEMQAQATPPSPNPPRNHTPERILQLLHKTSEV</sequence>
<gene>
    <name evidence="1" type="ORF">CVT25_006114</name>
</gene>
<dbReference type="InParanoid" id="A0A409X723"/>
<evidence type="ECO:0000313" key="2">
    <source>
        <dbReference type="Proteomes" id="UP000283269"/>
    </source>
</evidence>
<organism evidence="1 2">
    <name type="scientific">Psilocybe cyanescens</name>
    <dbReference type="NCBI Taxonomy" id="93625"/>
    <lineage>
        <taxon>Eukaryota</taxon>
        <taxon>Fungi</taxon>
        <taxon>Dikarya</taxon>
        <taxon>Basidiomycota</taxon>
        <taxon>Agaricomycotina</taxon>
        <taxon>Agaricomycetes</taxon>
        <taxon>Agaricomycetidae</taxon>
        <taxon>Agaricales</taxon>
        <taxon>Agaricineae</taxon>
        <taxon>Strophariaceae</taxon>
        <taxon>Psilocybe</taxon>
    </lineage>
</organism>
<proteinExistence type="predicted"/>
<dbReference type="EMBL" id="NHYD01002458">
    <property type="protein sequence ID" value="PPQ86588.1"/>
    <property type="molecule type" value="Genomic_DNA"/>
</dbReference>
<keyword evidence="2" id="KW-1185">Reference proteome</keyword>
<dbReference type="Proteomes" id="UP000283269">
    <property type="component" value="Unassembled WGS sequence"/>
</dbReference>
<accession>A0A409X723</accession>